<dbReference type="SUPFAM" id="SSF52833">
    <property type="entry name" value="Thioredoxin-like"/>
    <property type="match status" value="1"/>
</dbReference>
<proteinExistence type="predicted"/>
<dbReference type="GO" id="GO:0005634">
    <property type="term" value="C:nucleus"/>
    <property type="evidence" value="ECO:0007669"/>
    <property type="project" value="UniProtKB-SubCell"/>
</dbReference>
<dbReference type="AlphaFoldDB" id="A0A914LPA2"/>
<dbReference type="PROSITE" id="PS51253">
    <property type="entry name" value="HTH_CENPB"/>
    <property type="match status" value="1"/>
</dbReference>
<dbReference type="SMART" id="SM00674">
    <property type="entry name" value="CENPB"/>
    <property type="match status" value="1"/>
</dbReference>
<name>A0A914LPA2_MELIC</name>
<dbReference type="Pfam" id="PF09607">
    <property type="entry name" value="BrkDBD"/>
    <property type="match status" value="1"/>
</dbReference>
<evidence type="ECO:0000259" key="4">
    <source>
        <dbReference type="PROSITE" id="PS51352"/>
    </source>
</evidence>
<dbReference type="InterPro" id="IPR009057">
    <property type="entry name" value="Homeodomain-like_sf"/>
</dbReference>
<dbReference type="GO" id="GO:0004791">
    <property type="term" value="F:thioredoxin-disulfide reductase (NADPH) activity"/>
    <property type="evidence" value="ECO:0007669"/>
    <property type="project" value="TreeGrafter"/>
</dbReference>
<dbReference type="CDD" id="cd02964">
    <property type="entry name" value="TryX_like_family"/>
    <property type="match status" value="1"/>
</dbReference>
<evidence type="ECO:0000259" key="3">
    <source>
        <dbReference type="PROSITE" id="PS51253"/>
    </source>
</evidence>
<feature type="domain" description="Thioredoxin" evidence="4">
    <location>
        <begin position="1"/>
        <end position="141"/>
    </location>
</feature>
<reference evidence="6" key="1">
    <citation type="submission" date="2022-11" db="UniProtKB">
        <authorList>
            <consortium name="WormBaseParasite"/>
        </authorList>
    </citation>
    <scope>IDENTIFICATION</scope>
</reference>
<evidence type="ECO:0000256" key="1">
    <source>
        <dbReference type="ARBA" id="ARBA00004123"/>
    </source>
</evidence>
<dbReference type="Gene3D" id="1.10.10.60">
    <property type="entry name" value="Homeodomain-like"/>
    <property type="match status" value="2"/>
</dbReference>
<dbReference type="InterPro" id="IPR013766">
    <property type="entry name" value="Thioredoxin_domain"/>
</dbReference>
<evidence type="ECO:0000256" key="2">
    <source>
        <dbReference type="ARBA" id="ARBA00023125"/>
    </source>
</evidence>
<dbReference type="Gene3D" id="3.40.30.10">
    <property type="entry name" value="Glutaredoxin"/>
    <property type="match status" value="1"/>
</dbReference>
<sequence length="312" mass="36220">MSELFKDIGVCKNQDHQLINGGQELEGKLTAIYFSAHWCPPCRAFTPVLKEFYDQAKASGENFEIVFVSFDRSEGDLKNYLAESHGNWLYIPFGSSNISVLVKKYDVSGVPELIIVKSNGDIITRNGRAEVQDKQIDEKTALIKKKKSYTVDFKLEVVEFAKNHNASEACRQFSVDRRRIRDWTQQADKLKELRDSTPLHIQKRRLTGAGRHIHNVEFEKNLLEWIKEKQLKGEKLSRRIIKMQASQMSSNYPECFEASEGWLQKFLKRNNISCQNPNPTAINQETKEYEKELFDFALYLQEFIKNENLNVK</sequence>
<dbReference type="SUPFAM" id="SSF48295">
    <property type="entry name" value="TrpR-like"/>
    <property type="match status" value="1"/>
</dbReference>
<comment type="subcellular location">
    <subcellularLocation>
        <location evidence="1">Nucleus</location>
    </subcellularLocation>
</comment>
<evidence type="ECO:0000313" key="6">
    <source>
        <dbReference type="WBParaSite" id="Minc3s00715g16452"/>
    </source>
</evidence>
<protein>
    <submittedName>
        <fullName evidence="6">Thioredoxin domain-containing protein</fullName>
    </submittedName>
</protein>
<dbReference type="InterPro" id="IPR006600">
    <property type="entry name" value="HTH_CenpB_DNA-bd_dom"/>
</dbReference>
<dbReference type="Pfam" id="PF03221">
    <property type="entry name" value="HTH_Tnp_Tc5"/>
    <property type="match status" value="1"/>
</dbReference>
<dbReference type="PROSITE" id="PS51352">
    <property type="entry name" value="THIOREDOXIN_2"/>
    <property type="match status" value="1"/>
</dbReference>
<dbReference type="GO" id="GO:0031397">
    <property type="term" value="P:negative regulation of protein ubiquitination"/>
    <property type="evidence" value="ECO:0007669"/>
    <property type="project" value="TreeGrafter"/>
</dbReference>
<dbReference type="Proteomes" id="UP000887563">
    <property type="component" value="Unplaced"/>
</dbReference>
<evidence type="ECO:0000313" key="5">
    <source>
        <dbReference type="Proteomes" id="UP000887563"/>
    </source>
</evidence>
<dbReference type="InterPro" id="IPR010921">
    <property type="entry name" value="Trp_repressor/repl_initiator"/>
</dbReference>
<dbReference type="WBParaSite" id="Minc3s00715g16452">
    <property type="protein sequence ID" value="Minc3s00715g16452"/>
    <property type="gene ID" value="Minc3s00715g16452"/>
</dbReference>
<accession>A0A914LPA2</accession>
<feature type="domain" description="HTH CENPB-type" evidence="3">
    <location>
        <begin position="206"/>
        <end position="276"/>
    </location>
</feature>
<organism evidence="5 6">
    <name type="scientific">Meloidogyne incognita</name>
    <name type="common">Southern root-knot nematode worm</name>
    <name type="synonym">Oxyuris incognita</name>
    <dbReference type="NCBI Taxonomy" id="6306"/>
    <lineage>
        <taxon>Eukaryota</taxon>
        <taxon>Metazoa</taxon>
        <taxon>Ecdysozoa</taxon>
        <taxon>Nematoda</taxon>
        <taxon>Chromadorea</taxon>
        <taxon>Rhabditida</taxon>
        <taxon>Tylenchina</taxon>
        <taxon>Tylenchomorpha</taxon>
        <taxon>Tylenchoidea</taxon>
        <taxon>Meloidogynidae</taxon>
        <taxon>Meloidogyninae</taxon>
        <taxon>Meloidogyne</taxon>
        <taxon>Meloidogyne incognita group</taxon>
    </lineage>
</organism>
<dbReference type="PANTHER" id="PTHR46472:SF1">
    <property type="entry name" value="NUCLEOREDOXIN"/>
    <property type="match status" value="1"/>
</dbReference>
<dbReference type="InterPro" id="IPR012336">
    <property type="entry name" value="Thioredoxin-like_fold"/>
</dbReference>
<keyword evidence="5" id="KW-1185">Reference proteome</keyword>
<dbReference type="SUPFAM" id="SSF46689">
    <property type="entry name" value="Homeodomain-like"/>
    <property type="match status" value="1"/>
</dbReference>
<dbReference type="Pfam" id="PF13905">
    <property type="entry name" value="Thioredoxin_8"/>
    <property type="match status" value="1"/>
</dbReference>
<dbReference type="GO" id="GO:0030178">
    <property type="term" value="P:negative regulation of Wnt signaling pathway"/>
    <property type="evidence" value="ECO:0007669"/>
    <property type="project" value="TreeGrafter"/>
</dbReference>
<dbReference type="InterPro" id="IPR036249">
    <property type="entry name" value="Thioredoxin-like_sf"/>
</dbReference>
<dbReference type="InterPro" id="IPR018586">
    <property type="entry name" value="Brinker_DNA-bd"/>
</dbReference>
<dbReference type="GO" id="GO:0043565">
    <property type="term" value="F:sequence-specific DNA binding"/>
    <property type="evidence" value="ECO:0007669"/>
    <property type="project" value="InterPro"/>
</dbReference>
<keyword evidence="2" id="KW-0238">DNA-binding</keyword>
<dbReference type="PANTHER" id="PTHR46472">
    <property type="entry name" value="NUCLEOREDOXIN"/>
    <property type="match status" value="1"/>
</dbReference>